<name>A0A2U2DKU1_9HYPH</name>
<comment type="subcellular location">
    <subcellularLocation>
        <location evidence="1">Periplasm</location>
    </subcellularLocation>
</comment>
<reference evidence="5 6" key="1">
    <citation type="submission" date="2018-05" db="EMBL/GenBank/DDBJ databases">
        <title>The draft genome of strain NS-104.</title>
        <authorList>
            <person name="Hang P."/>
            <person name="Jiang J."/>
        </authorList>
    </citation>
    <scope>NUCLEOTIDE SEQUENCE [LARGE SCALE GENOMIC DNA]</scope>
    <source>
        <strain evidence="5 6">NS-104</strain>
    </source>
</reference>
<dbReference type="PANTHER" id="PTHR43649:SF12">
    <property type="entry name" value="DIACETYLCHITOBIOSE BINDING PROTEIN DASA"/>
    <property type="match status" value="1"/>
</dbReference>
<dbReference type="Gene3D" id="3.40.190.10">
    <property type="entry name" value="Periplasmic binding protein-like II"/>
    <property type="match status" value="1"/>
</dbReference>
<feature type="chain" id="PRO_5015669657" evidence="4">
    <location>
        <begin position="23"/>
        <end position="426"/>
    </location>
</feature>
<evidence type="ECO:0000256" key="3">
    <source>
        <dbReference type="ARBA" id="ARBA00022764"/>
    </source>
</evidence>
<dbReference type="RefSeq" id="WP_109460677.1">
    <property type="nucleotide sequence ID" value="NZ_QFBC01000013.1"/>
</dbReference>
<protein>
    <submittedName>
        <fullName evidence="5">ABC transporter substrate-binding protein</fullName>
    </submittedName>
</protein>
<feature type="signal peptide" evidence="4">
    <location>
        <begin position="1"/>
        <end position="22"/>
    </location>
</feature>
<dbReference type="InterPro" id="IPR050490">
    <property type="entry name" value="Bact_solute-bd_prot1"/>
</dbReference>
<dbReference type="AlphaFoldDB" id="A0A2U2DKU1"/>
<organism evidence="5 6">
    <name type="scientific">Metarhizobium album</name>
    <dbReference type="NCBI Taxonomy" id="2182425"/>
    <lineage>
        <taxon>Bacteria</taxon>
        <taxon>Pseudomonadati</taxon>
        <taxon>Pseudomonadota</taxon>
        <taxon>Alphaproteobacteria</taxon>
        <taxon>Hyphomicrobiales</taxon>
        <taxon>Rhizobiaceae</taxon>
        <taxon>Metarhizobium</taxon>
    </lineage>
</organism>
<sequence length="426" mass="46118">MKKRILGLLAGASMLMPLSAFAAPVEITLWHMEQPPHRVARIQEIIDAFNTAHPDIVVKQEPQNWGEVYAKAPAALSAGAGPDMLFAIPDFTPILKNIGALTSVADFVAELDKKHDFVDSTVQSYSYDGGVWAVPLYNMAMSLWYRKSVLDGAGLKVPETWADWKAAAEKLSVDGTYGIGVPANKQLYTDQTIYSVMVNGGATEIYNEDGTLRFNNPQTVAALDYYAQLQKLSPPDSTSWTWGEAEACFVSKSCGMIMQFSVISSYDTQGGGDPADLGVAPIPHADGEKDHNTIAYANAVMLLSKDEAKRKASEEFIRYLLEPETYGKFLNMEPGLFMPVTADGAKAESFWGDPMATKYKAQIEQIIANSQNGRLFGFTSGRTFPSIAAISAQNVIAETLQSIVVGGKSAADAVAGGQDRMVEVSK</sequence>
<dbReference type="OrthoDB" id="9770625at2"/>
<evidence type="ECO:0000313" key="6">
    <source>
        <dbReference type="Proteomes" id="UP000245252"/>
    </source>
</evidence>
<keyword evidence="3" id="KW-0574">Periplasm</keyword>
<dbReference type="SUPFAM" id="SSF53850">
    <property type="entry name" value="Periplasmic binding protein-like II"/>
    <property type="match status" value="1"/>
</dbReference>
<comment type="similarity">
    <text evidence="2">Belongs to the bacterial solute-binding protein 1 family.</text>
</comment>
<gene>
    <name evidence="5" type="ORF">DEM27_23470</name>
</gene>
<evidence type="ECO:0000256" key="1">
    <source>
        <dbReference type="ARBA" id="ARBA00004418"/>
    </source>
</evidence>
<dbReference type="Proteomes" id="UP000245252">
    <property type="component" value="Unassembled WGS sequence"/>
</dbReference>
<evidence type="ECO:0000313" key="5">
    <source>
        <dbReference type="EMBL" id="PWE53881.1"/>
    </source>
</evidence>
<dbReference type="CDD" id="cd13585">
    <property type="entry name" value="PBP2_TMBP_like"/>
    <property type="match status" value="1"/>
</dbReference>
<comment type="caution">
    <text evidence="5">The sequence shown here is derived from an EMBL/GenBank/DDBJ whole genome shotgun (WGS) entry which is preliminary data.</text>
</comment>
<keyword evidence="4" id="KW-0732">Signal</keyword>
<dbReference type="Pfam" id="PF01547">
    <property type="entry name" value="SBP_bac_1"/>
    <property type="match status" value="1"/>
</dbReference>
<evidence type="ECO:0000256" key="4">
    <source>
        <dbReference type="SAM" id="SignalP"/>
    </source>
</evidence>
<evidence type="ECO:0000256" key="2">
    <source>
        <dbReference type="ARBA" id="ARBA00008520"/>
    </source>
</evidence>
<accession>A0A2U2DKU1</accession>
<dbReference type="InterPro" id="IPR006059">
    <property type="entry name" value="SBP"/>
</dbReference>
<keyword evidence="6" id="KW-1185">Reference proteome</keyword>
<proteinExistence type="inferred from homology"/>
<dbReference type="EMBL" id="QFBC01000013">
    <property type="protein sequence ID" value="PWE53881.1"/>
    <property type="molecule type" value="Genomic_DNA"/>
</dbReference>
<dbReference type="GO" id="GO:0042597">
    <property type="term" value="C:periplasmic space"/>
    <property type="evidence" value="ECO:0007669"/>
    <property type="project" value="UniProtKB-SubCell"/>
</dbReference>
<dbReference type="PANTHER" id="PTHR43649">
    <property type="entry name" value="ARABINOSE-BINDING PROTEIN-RELATED"/>
    <property type="match status" value="1"/>
</dbReference>